<evidence type="ECO:0000313" key="3">
    <source>
        <dbReference type="Proteomes" id="UP000479000"/>
    </source>
</evidence>
<evidence type="ECO:0000256" key="1">
    <source>
        <dbReference type="SAM" id="MobiDB-lite"/>
    </source>
</evidence>
<feature type="region of interest" description="Disordered" evidence="1">
    <location>
        <begin position="1"/>
        <end position="26"/>
    </location>
</feature>
<name>A0A6H5HU28_9HEMI</name>
<proteinExistence type="predicted"/>
<organism evidence="2 3">
    <name type="scientific">Nesidiocoris tenuis</name>
    <dbReference type="NCBI Taxonomy" id="355587"/>
    <lineage>
        <taxon>Eukaryota</taxon>
        <taxon>Metazoa</taxon>
        <taxon>Ecdysozoa</taxon>
        <taxon>Arthropoda</taxon>
        <taxon>Hexapoda</taxon>
        <taxon>Insecta</taxon>
        <taxon>Pterygota</taxon>
        <taxon>Neoptera</taxon>
        <taxon>Paraneoptera</taxon>
        <taxon>Hemiptera</taxon>
        <taxon>Heteroptera</taxon>
        <taxon>Panheteroptera</taxon>
        <taxon>Cimicomorpha</taxon>
        <taxon>Miridae</taxon>
        <taxon>Dicyphina</taxon>
        <taxon>Nesidiocoris</taxon>
    </lineage>
</organism>
<dbReference type="AlphaFoldDB" id="A0A6H5HU28"/>
<gene>
    <name evidence="2" type="ORF">NTEN_LOCUS24075</name>
</gene>
<protein>
    <submittedName>
        <fullName evidence="2">Uncharacterized protein</fullName>
    </submittedName>
</protein>
<dbReference type="Proteomes" id="UP000479000">
    <property type="component" value="Unassembled WGS sequence"/>
</dbReference>
<evidence type="ECO:0000313" key="2">
    <source>
        <dbReference type="EMBL" id="CAB0020502.1"/>
    </source>
</evidence>
<reference evidence="2 3" key="1">
    <citation type="submission" date="2020-02" db="EMBL/GenBank/DDBJ databases">
        <authorList>
            <person name="Ferguson B K."/>
        </authorList>
    </citation>
    <scope>NUCLEOTIDE SEQUENCE [LARGE SCALE GENOMIC DNA]</scope>
</reference>
<dbReference type="EMBL" id="CADCXU010035388">
    <property type="protein sequence ID" value="CAB0020502.1"/>
    <property type="molecule type" value="Genomic_DNA"/>
</dbReference>
<accession>A0A6H5HU28</accession>
<keyword evidence="3" id="KW-1185">Reference proteome</keyword>
<sequence>MFQRAAIERSVWNRRKSLTPQSPPAHRTFRTLAQKTEGFFLTLTRPVVKNVKSREHEEPAPQGLGTRLTPYEALMKYQLTIQKQEATDRRMEFEFDSWLETKHKMRRLMSKDSK</sequence>